<dbReference type="KEGG" id="mgin:FRZ54_08520"/>
<accession>A0A5B8UUP4</accession>
<dbReference type="EMBL" id="CP042436">
    <property type="protein sequence ID" value="QEC62629.1"/>
    <property type="molecule type" value="Genomic_DNA"/>
</dbReference>
<organism evidence="1 2">
    <name type="scientific">Mucilaginibacter ginsenosidivorans</name>
    <dbReference type="NCBI Taxonomy" id="398053"/>
    <lineage>
        <taxon>Bacteria</taxon>
        <taxon>Pseudomonadati</taxon>
        <taxon>Bacteroidota</taxon>
        <taxon>Sphingobacteriia</taxon>
        <taxon>Sphingobacteriales</taxon>
        <taxon>Sphingobacteriaceae</taxon>
        <taxon>Mucilaginibacter</taxon>
    </lineage>
</organism>
<dbReference type="Proteomes" id="UP000321479">
    <property type="component" value="Chromosome"/>
</dbReference>
<dbReference type="AlphaFoldDB" id="A0A5B8UUP4"/>
<dbReference type="OrthoDB" id="5948153at2"/>
<reference evidence="1 2" key="1">
    <citation type="journal article" date="2017" name="Curr. Microbiol.">
        <title>Mucilaginibacter ginsenosidivorans sp. nov., Isolated from Soil of Ginseng Field.</title>
        <authorList>
            <person name="Kim M.M."/>
            <person name="Siddiqi M.Z."/>
            <person name="Im W.T."/>
        </authorList>
    </citation>
    <scope>NUCLEOTIDE SEQUENCE [LARGE SCALE GENOMIC DNA]</scope>
    <source>
        <strain evidence="1 2">Gsoil 3017</strain>
    </source>
</reference>
<sequence>MKTAVVIAVSCLAVLPPYPKRSTIKEKHNKENHARKSYNSAGFFKLDVKTGEKLGNIFSRTISYKSADFPEIVFRAGGTGVYTVINNSPLNPVFDGVFRYDGRAESHSKVEMHDNGKTVNYDGTSMTNTDGSGVLYNSLIWGIPPAKISEGNSWKMNIPQAWELGGAGEQTITVLDIDAANHTVRLKREGEGDGFYDNDRKRLNVTRDGKVTPMDIAPGRSHWVGYTTFKNGLIISDELMVKRSVTLTSADLRFTADQREYILLNSMPVID</sequence>
<dbReference type="RefSeq" id="WP_147031206.1">
    <property type="nucleotide sequence ID" value="NZ_CP042436.1"/>
</dbReference>
<keyword evidence="2" id="KW-1185">Reference proteome</keyword>
<gene>
    <name evidence="1" type="ORF">FRZ54_08520</name>
</gene>
<protein>
    <submittedName>
        <fullName evidence="1">Uncharacterized protein</fullName>
    </submittedName>
</protein>
<evidence type="ECO:0000313" key="1">
    <source>
        <dbReference type="EMBL" id="QEC62629.1"/>
    </source>
</evidence>
<proteinExistence type="predicted"/>
<name>A0A5B8UUP4_9SPHI</name>
<evidence type="ECO:0000313" key="2">
    <source>
        <dbReference type="Proteomes" id="UP000321479"/>
    </source>
</evidence>